<evidence type="ECO:0000313" key="2">
    <source>
        <dbReference type="Proteomes" id="UP000267250"/>
    </source>
</evidence>
<proteinExistence type="predicted"/>
<dbReference type="EMBL" id="CP016379">
    <property type="protein sequence ID" value="AZR72802.1"/>
    <property type="molecule type" value="Genomic_DNA"/>
</dbReference>
<keyword evidence="2" id="KW-1185">Reference proteome</keyword>
<name>A0A3Q9HRA9_9FIRM</name>
<reference evidence="1 2" key="1">
    <citation type="submission" date="2016-07" db="EMBL/GenBank/DDBJ databases">
        <title>Genome and transcriptome analysis of iron-reducing fermentative bacteria Anoxybacter fermentans.</title>
        <authorList>
            <person name="Zeng X."/>
            <person name="Shao Z."/>
        </authorList>
    </citation>
    <scope>NUCLEOTIDE SEQUENCE [LARGE SCALE GENOMIC DNA]</scope>
    <source>
        <strain evidence="1 2">DY22613</strain>
    </source>
</reference>
<dbReference type="Proteomes" id="UP000267250">
    <property type="component" value="Chromosome"/>
</dbReference>
<evidence type="ECO:0000313" key="1">
    <source>
        <dbReference type="EMBL" id="AZR72802.1"/>
    </source>
</evidence>
<dbReference type="KEGG" id="aft:BBF96_04980"/>
<protein>
    <submittedName>
        <fullName evidence="1">Uncharacterized protein</fullName>
    </submittedName>
</protein>
<organism evidence="1 2">
    <name type="scientific">Anoxybacter fermentans</name>
    <dbReference type="NCBI Taxonomy" id="1323375"/>
    <lineage>
        <taxon>Bacteria</taxon>
        <taxon>Bacillati</taxon>
        <taxon>Bacillota</taxon>
        <taxon>Clostridia</taxon>
        <taxon>Halanaerobiales</taxon>
        <taxon>Anoxybacter</taxon>
    </lineage>
</organism>
<accession>A0A3Q9HRA9</accession>
<dbReference type="RefSeq" id="WP_127016137.1">
    <property type="nucleotide sequence ID" value="NZ_CP016379.1"/>
</dbReference>
<dbReference type="AlphaFoldDB" id="A0A3Q9HRA9"/>
<gene>
    <name evidence="1" type="ORF">BBF96_04980</name>
</gene>
<sequence>MSKEETDLKKVIDEVKASLQEKDIEDLKDQLFSQFNSNGNVSDLLEEPYKSLNALMQNKDLLNKLENSELTNQLITLLNAKEKKNLKQQLQHLLDVNVPVKKKINESVTEPLTLLQKELNRIKEELLSKYKTNNYDKEIQLLEALIPFVRPEIAKVLNLICECYRSGVIELFEQY</sequence>